<reference evidence="2 3" key="1">
    <citation type="submission" date="2019-11" db="EMBL/GenBank/DDBJ databases">
        <title>Draft genome sequence of Labilibaculum sp. strain SYP isolated from Black Sea.</title>
        <authorList>
            <person name="Yadav S."/>
            <person name="Villanueva L."/>
        </authorList>
    </citation>
    <scope>NUCLEOTIDE SEQUENCE [LARGE SCALE GENOMIC DNA]</scope>
    <source>
        <strain evidence="2 3">44</strain>
    </source>
</reference>
<dbReference type="EMBL" id="WOTW01000006">
    <property type="protein sequence ID" value="MUP36959.1"/>
    <property type="molecule type" value="Genomic_DNA"/>
</dbReference>
<dbReference type="Gene3D" id="1.25.40.10">
    <property type="entry name" value="Tetratricopeptide repeat domain"/>
    <property type="match status" value="1"/>
</dbReference>
<organism evidence="1 4">
    <name type="scientific">Labilibaculum euxinus</name>
    <dbReference type="NCBI Taxonomy" id="2686357"/>
    <lineage>
        <taxon>Bacteria</taxon>
        <taxon>Pseudomonadati</taxon>
        <taxon>Bacteroidota</taxon>
        <taxon>Bacteroidia</taxon>
        <taxon>Marinilabiliales</taxon>
        <taxon>Marinifilaceae</taxon>
        <taxon>Labilibaculum</taxon>
    </lineage>
</organism>
<dbReference type="AlphaFoldDB" id="A0A7M4D2T0"/>
<dbReference type="RefSeq" id="WP_156194821.1">
    <property type="nucleotide sequence ID" value="NZ_QTZN02000006.1"/>
</dbReference>
<protein>
    <recommendedName>
        <fullName evidence="5">Tetratricopeptide repeat protein</fullName>
    </recommendedName>
</protein>
<dbReference type="Proteomes" id="UP000285951">
    <property type="component" value="Unassembled WGS sequence"/>
</dbReference>
<dbReference type="Proteomes" id="UP000462449">
    <property type="component" value="Unassembled WGS sequence"/>
</dbReference>
<dbReference type="InterPro" id="IPR011990">
    <property type="entry name" value="TPR-like_helical_dom_sf"/>
</dbReference>
<gene>
    <name evidence="2" type="ORF">DWB62_003940</name>
    <name evidence="1" type="ORF">GNY23_03940</name>
</gene>
<name>A0A7M4D2T0_9BACT</name>
<accession>A0A7M4D2T0</accession>
<evidence type="ECO:0000313" key="4">
    <source>
        <dbReference type="Proteomes" id="UP000462449"/>
    </source>
</evidence>
<comment type="caution">
    <text evidence="1">The sequence shown here is derived from an EMBL/GenBank/DDBJ whole genome shotgun (WGS) entry which is preliminary data.</text>
</comment>
<dbReference type="OrthoDB" id="1522899at2"/>
<keyword evidence="3" id="KW-1185">Reference proteome</keyword>
<evidence type="ECO:0008006" key="5">
    <source>
        <dbReference type="Google" id="ProtNLM"/>
    </source>
</evidence>
<reference evidence="1 4" key="2">
    <citation type="submission" date="2019-12" db="EMBL/GenBank/DDBJ databases">
        <title>Draft genome sequence of Labilibaculum sp. strain 44 isolated from deep waters of Black Sea.</title>
        <authorList>
            <person name="Yadav S."/>
            <person name="Villanueva L."/>
        </authorList>
    </citation>
    <scope>NUCLEOTIDE SEQUENCE [LARGE SCALE GENOMIC DNA]</scope>
    <source>
        <strain evidence="1 4">44</strain>
    </source>
</reference>
<evidence type="ECO:0000313" key="1">
    <source>
        <dbReference type="EMBL" id="MUP36959.1"/>
    </source>
</evidence>
<sequence>MKIPFYDFNKICLSILFLFIGSTTSAQNFYTLKSEYDFKIRLEVDSILLIKKSQRFKASAFITSQNKICLNSDVMDSEHHIDSGICYELEALQNDSFVPYRELEDGYAMDVNSSGDLYSELSKKLSYDFNPFNFHSPTSNRIYRFRVFFRLGDQIVNTSEWKYVYAVWKKNQIKEFENWRQLVKANQLKKQDLKSLSLESYLKQAKLCLKQKRFEMSREYSLKALEIDSLCAEAYFMIGYAYAGFSNSLKKDFFNKGFIYCLAVDQFKKAMELDENATEKADLLIKVYSKYFHSQEYIYIDLKEGDKYKIGFWINEETTVRYLKY</sequence>
<evidence type="ECO:0000313" key="3">
    <source>
        <dbReference type="Proteomes" id="UP000285951"/>
    </source>
</evidence>
<evidence type="ECO:0000313" key="2">
    <source>
        <dbReference type="EMBL" id="MVB06164.1"/>
    </source>
</evidence>
<dbReference type="SUPFAM" id="SSF48452">
    <property type="entry name" value="TPR-like"/>
    <property type="match status" value="1"/>
</dbReference>
<dbReference type="EMBL" id="QTZN02000006">
    <property type="protein sequence ID" value="MVB06164.1"/>
    <property type="molecule type" value="Genomic_DNA"/>
</dbReference>
<proteinExistence type="predicted"/>